<dbReference type="AlphaFoldDB" id="A0AAW0ZY35"/>
<organism evidence="1 2">
    <name type="scientific">Tetragonisca angustula</name>
    <dbReference type="NCBI Taxonomy" id="166442"/>
    <lineage>
        <taxon>Eukaryota</taxon>
        <taxon>Metazoa</taxon>
        <taxon>Ecdysozoa</taxon>
        <taxon>Arthropoda</taxon>
        <taxon>Hexapoda</taxon>
        <taxon>Insecta</taxon>
        <taxon>Pterygota</taxon>
        <taxon>Neoptera</taxon>
        <taxon>Endopterygota</taxon>
        <taxon>Hymenoptera</taxon>
        <taxon>Apocrita</taxon>
        <taxon>Aculeata</taxon>
        <taxon>Apoidea</taxon>
        <taxon>Anthophila</taxon>
        <taxon>Apidae</taxon>
        <taxon>Tetragonisca</taxon>
    </lineage>
</organism>
<evidence type="ECO:0000313" key="1">
    <source>
        <dbReference type="EMBL" id="KAK9302526.1"/>
    </source>
</evidence>
<proteinExistence type="predicted"/>
<keyword evidence="2" id="KW-1185">Reference proteome</keyword>
<gene>
    <name evidence="1" type="ORF">QLX08_005508</name>
</gene>
<accession>A0AAW0ZY35</accession>
<sequence>MGVKKTQIRERVKKVAMVMRAVWRIGMKLFGKDCERRIWLFDRLVWTVLSYGAEIWEWKERGLVKKIQERYLRWALGMEWRTPRYMMKEERQRDLLRTRAGKLAWSYEKKLKRKEGRGAG</sequence>
<name>A0AAW0ZY35_9HYME</name>
<dbReference type="Proteomes" id="UP001432146">
    <property type="component" value="Unassembled WGS sequence"/>
</dbReference>
<evidence type="ECO:0000313" key="2">
    <source>
        <dbReference type="Proteomes" id="UP001432146"/>
    </source>
</evidence>
<protein>
    <submittedName>
        <fullName evidence="1">Uncharacterized protein</fullName>
    </submittedName>
</protein>
<comment type="caution">
    <text evidence="1">The sequence shown here is derived from an EMBL/GenBank/DDBJ whole genome shotgun (WGS) entry which is preliminary data.</text>
</comment>
<reference evidence="1 2" key="1">
    <citation type="submission" date="2024-05" db="EMBL/GenBank/DDBJ databases">
        <title>The nuclear and mitochondrial genome assemblies of Tetragonisca angustula (Apidae: Meliponini), a tiny yet remarkable pollinator in the Neotropics.</title>
        <authorList>
            <person name="Ferrari R."/>
            <person name="Ricardo P.C."/>
            <person name="Dias F.C."/>
            <person name="Araujo N.S."/>
            <person name="Soares D.O."/>
            <person name="Zhou Q.-S."/>
            <person name="Zhu C.-D."/>
            <person name="Coutinho L."/>
            <person name="Airas M.C."/>
            <person name="Batista T.M."/>
        </authorList>
    </citation>
    <scope>NUCLEOTIDE SEQUENCE [LARGE SCALE GENOMIC DNA]</scope>
    <source>
        <strain evidence="1">ASF017062</strain>
        <tissue evidence="1">Abdomen</tissue>
    </source>
</reference>
<dbReference type="EMBL" id="JAWNGG020000094">
    <property type="protein sequence ID" value="KAK9302526.1"/>
    <property type="molecule type" value="Genomic_DNA"/>
</dbReference>